<dbReference type="InterPro" id="IPR032808">
    <property type="entry name" value="DoxX"/>
</dbReference>
<accession>A0AA37T3H9</accession>
<dbReference type="Proteomes" id="UP001156601">
    <property type="component" value="Unassembled WGS sequence"/>
</dbReference>
<dbReference type="EMBL" id="BSOT01000019">
    <property type="protein sequence ID" value="GLR72986.1"/>
    <property type="molecule type" value="Genomic_DNA"/>
</dbReference>
<evidence type="ECO:0000256" key="1">
    <source>
        <dbReference type="ARBA" id="ARBA00004651"/>
    </source>
</evidence>
<keyword evidence="4 7" id="KW-0812">Transmembrane</keyword>
<dbReference type="InterPro" id="IPR051907">
    <property type="entry name" value="DoxX-like_oxidoreductase"/>
</dbReference>
<keyword evidence="3" id="KW-1003">Cell membrane</keyword>
<evidence type="ECO:0000256" key="3">
    <source>
        <dbReference type="ARBA" id="ARBA00022475"/>
    </source>
</evidence>
<evidence type="ECO:0000313" key="8">
    <source>
        <dbReference type="EMBL" id="GLR72986.1"/>
    </source>
</evidence>
<dbReference type="PANTHER" id="PTHR33452:SF1">
    <property type="entry name" value="INNER MEMBRANE PROTEIN YPHA-RELATED"/>
    <property type="match status" value="1"/>
</dbReference>
<evidence type="ECO:0000256" key="2">
    <source>
        <dbReference type="ARBA" id="ARBA00006679"/>
    </source>
</evidence>
<comment type="subcellular location">
    <subcellularLocation>
        <location evidence="1">Cell membrane</location>
        <topology evidence="1">Multi-pass membrane protein</topology>
    </subcellularLocation>
</comment>
<organism evidence="8 9">
    <name type="scientific">Agaribacter marinus</name>
    <dbReference type="NCBI Taxonomy" id="1431249"/>
    <lineage>
        <taxon>Bacteria</taxon>
        <taxon>Pseudomonadati</taxon>
        <taxon>Pseudomonadota</taxon>
        <taxon>Gammaproteobacteria</taxon>
        <taxon>Alteromonadales</taxon>
        <taxon>Alteromonadaceae</taxon>
        <taxon>Agaribacter</taxon>
    </lineage>
</organism>
<protein>
    <submittedName>
        <fullName evidence="8">Quinol oxidase</fullName>
    </submittedName>
</protein>
<dbReference type="Pfam" id="PF07681">
    <property type="entry name" value="DoxX"/>
    <property type="match status" value="1"/>
</dbReference>
<dbReference type="AlphaFoldDB" id="A0AA37T3H9"/>
<comment type="caution">
    <text evidence="8">The sequence shown here is derived from an EMBL/GenBank/DDBJ whole genome shotgun (WGS) entry which is preliminary data.</text>
</comment>
<feature type="transmembrane region" description="Helical" evidence="7">
    <location>
        <begin position="78"/>
        <end position="97"/>
    </location>
</feature>
<reference evidence="8" key="2">
    <citation type="submission" date="2023-01" db="EMBL/GenBank/DDBJ databases">
        <title>Draft genome sequence of Agaribacter marinus strain NBRC 110023.</title>
        <authorList>
            <person name="Sun Q."/>
            <person name="Mori K."/>
        </authorList>
    </citation>
    <scope>NUCLEOTIDE SEQUENCE</scope>
    <source>
        <strain evidence="8">NBRC 110023</strain>
    </source>
</reference>
<name>A0AA37T3H9_9ALTE</name>
<keyword evidence="9" id="KW-1185">Reference proteome</keyword>
<feature type="transmembrane region" description="Helical" evidence="7">
    <location>
        <begin position="12"/>
        <end position="31"/>
    </location>
</feature>
<feature type="transmembrane region" description="Helical" evidence="7">
    <location>
        <begin position="109"/>
        <end position="129"/>
    </location>
</feature>
<feature type="transmembrane region" description="Helical" evidence="7">
    <location>
        <begin position="51"/>
        <end position="71"/>
    </location>
</feature>
<dbReference type="PANTHER" id="PTHR33452">
    <property type="entry name" value="OXIDOREDUCTASE CATD-RELATED"/>
    <property type="match status" value="1"/>
</dbReference>
<gene>
    <name evidence="8" type="ORF">GCM10007852_38940</name>
</gene>
<evidence type="ECO:0000313" key="9">
    <source>
        <dbReference type="Proteomes" id="UP001156601"/>
    </source>
</evidence>
<proteinExistence type="inferred from homology"/>
<evidence type="ECO:0000256" key="7">
    <source>
        <dbReference type="SAM" id="Phobius"/>
    </source>
</evidence>
<keyword evidence="5 7" id="KW-1133">Transmembrane helix</keyword>
<evidence type="ECO:0000256" key="4">
    <source>
        <dbReference type="ARBA" id="ARBA00022692"/>
    </source>
</evidence>
<evidence type="ECO:0000256" key="6">
    <source>
        <dbReference type="ARBA" id="ARBA00023136"/>
    </source>
</evidence>
<sequence>MKQLNRPELSALISRITLGVVMIAHSFYLKLAVFTLPGTAEFFTSIGLPAALAYVVFTLEALGGIALIIGFQARMVSLLLIPVLMGATWAHAGNGWLFTNTGGGWEYPLVLVAMAITQIFSGNGAYAIANVNIRKIKV</sequence>
<reference evidence="8" key="1">
    <citation type="journal article" date="2014" name="Int. J. Syst. Evol. Microbiol.">
        <title>Complete genome sequence of Corynebacterium casei LMG S-19264T (=DSM 44701T), isolated from a smear-ripened cheese.</title>
        <authorList>
            <consortium name="US DOE Joint Genome Institute (JGI-PGF)"/>
            <person name="Walter F."/>
            <person name="Albersmeier A."/>
            <person name="Kalinowski J."/>
            <person name="Ruckert C."/>
        </authorList>
    </citation>
    <scope>NUCLEOTIDE SEQUENCE</scope>
    <source>
        <strain evidence="8">NBRC 110023</strain>
    </source>
</reference>
<dbReference type="GO" id="GO:0005886">
    <property type="term" value="C:plasma membrane"/>
    <property type="evidence" value="ECO:0007669"/>
    <property type="project" value="UniProtKB-SubCell"/>
</dbReference>
<keyword evidence="6 7" id="KW-0472">Membrane</keyword>
<dbReference type="RefSeq" id="WP_284219405.1">
    <property type="nucleotide sequence ID" value="NZ_BSOT01000019.1"/>
</dbReference>
<comment type="similarity">
    <text evidence="2">Belongs to the DoxX family.</text>
</comment>
<evidence type="ECO:0000256" key="5">
    <source>
        <dbReference type="ARBA" id="ARBA00022989"/>
    </source>
</evidence>